<dbReference type="Pfam" id="PF18141">
    <property type="entry name" value="UPF1_1B_dom"/>
    <property type="match status" value="1"/>
</dbReference>
<evidence type="ECO:0000256" key="4">
    <source>
        <dbReference type="ARBA" id="ARBA00022723"/>
    </source>
</evidence>
<keyword evidence="5" id="KW-0547">Nucleotide-binding</keyword>
<dbReference type="InterPro" id="IPR018999">
    <property type="entry name" value="UPF1_CH/ZBD"/>
</dbReference>
<dbReference type="RefSeq" id="XP_014669288.1">
    <property type="nucleotide sequence ID" value="XM_014813802.1"/>
</dbReference>
<sequence length="1033" mass="115448">MSVDAYGPSSQTLTFLDTEEVELMGADTQGSEFDFTDFTLPSQTQTQASQVDQEQSLVNGEVEPGELPPEQTMANRYCGIHDPSSVVRCIQCKKWFCNGRGNTSGSHIVNHLVRAKHKEVTLHKDGPLGETVLECYNCGCRNVFLLGFIPAKADSVVVLLCRQPCATQSSLKDMNWDQNQWQPLISDRSFLSWLVKMPSEQEQMRGRQISAQQITKLEELWKENPEAVLEDLEKPGVDEEPQGVLLRYEDGYQYQNIFGPLVKLEADYDRKLKESQTQDNIVVRWDVGLNKKRIAYFTMAKTDGDMRLMHGDELRLRYLGELHKPWSGVGHVTKIPDNKGEEVGIELKNGAGAPTECTHNFVIDFVWKSTSFDRMQAAMKTFAVDETSVSGYVYHKLLGHEVEDIIIKCNLPKRFSAPGLPELNHSQVYAVKTALQRPLSLIQGPPGTGKTETSATIVYHLAKQNMGQVLCCAPSNIAVDQLTEKIHQTGLKVVRLCAKSREAIDSPVSFLALHNQVRSIDGFPELQKLQQLKDETGELSAADEKQYRALKKQCERELLQVGDHCQLGPVVMCKKAAHAGLSQTLFERLVVLGMRPLLLKVQYRMHPALSVFPSNIFYDGILQNGVTSDHQHKGLDFPWPQADKPMFFYATTGQEEIASSGTSYLNRTEAALVEKLVTSLPEGGIKPEQLGIITPYEGQRAYLVQFMQFNGSLNAKLYLEIEVASVDAFQGREKDFIILSCVRANEHQGIGFLNDPRRLNVAVTRARFGLIVVGNPKVLSKQPLWNHLLTYFKEQKVLVEGPLNNLRESMIQFSKPRKLINSTNPGGRFMTTAMFDAREVMIPGSVYDRSRTSLNGGGAAPLPYQADNYMRTHDPMGYIDPSRAHMAGISLPIPMNMFMAPMPPPYYNQQMQPMAPQRPGRQGQGSKSSGRRSQKKPMSGQPGMLSQQSNMSQPDGSQPYSQQPLTQGGLSMSQPFQMSQPGLSGLSQPELSQDSYLGEEFRSQADMLLSQDSTYQGDRAYYGQNPASQFSQY</sequence>
<comment type="similarity">
    <text evidence="2">Belongs to the DNA2/NAM7 helicase family.</text>
</comment>
<evidence type="ECO:0000259" key="13">
    <source>
        <dbReference type="PROSITE" id="PS51997"/>
    </source>
</evidence>
<evidence type="ECO:0000256" key="11">
    <source>
        <dbReference type="PROSITE-ProRule" id="PRU01341"/>
    </source>
</evidence>
<evidence type="ECO:0000256" key="5">
    <source>
        <dbReference type="ARBA" id="ARBA00022741"/>
    </source>
</evidence>
<evidence type="ECO:0000256" key="7">
    <source>
        <dbReference type="ARBA" id="ARBA00022801"/>
    </source>
</evidence>
<dbReference type="InterPro" id="IPR041679">
    <property type="entry name" value="DNA2/NAM7-like_C"/>
</dbReference>
<dbReference type="GeneID" id="106810443"/>
<dbReference type="PANTHER" id="PTHR10887">
    <property type="entry name" value="DNA2/NAM7 HELICASE FAMILY"/>
    <property type="match status" value="1"/>
</dbReference>
<evidence type="ECO:0000256" key="6">
    <source>
        <dbReference type="ARBA" id="ARBA00022771"/>
    </source>
</evidence>
<proteinExistence type="inferred from homology"/>
<name>A0ABM1EAR7_PRICU</name>
<dbReference type="CDD" id="cd18808">
    <property type="entry name" value="SF1_C_Upf1"/>
    <property type="match status" value="1"/>
</dbReference>
<dbReference type="PROSITE" id="PS51997">
    <property type="entry name" value="UPF1_CH_RICH"/>
    <property type="match status" value="1"/>
</dbReference>
<dbReference type="Gene3D" id="2.40.30.230">
    <property type="match status" value="1"/>
</dbReference>
<evidence type="ECO:0000256" key="8">
    <source>
        <dbReference type="ARBA" id="ARBA00022806"/>
    </source>
</evidence>
<dbReference type="Pfam" id="PF09416">
    <property type="entry name" value="UPF1_Zn_bind"/>
    <property type="match status" value="1"/>
</dbReference>
<dbReference type="InterPro" id="IPR027417">
    <property type="entry name" value="P-loop_NTPase"/>
</dbReference>
<dbReference type="PANTHER" id="PTHR10887:SF364">
    <property type="entry name" value="REGULATOR OF NONSENSE TRANSCRIPTS 1"/>
    <property type="match status" value="1"/>
</dbReference>
<evidence type="ECO:0000256" key="3">
    <source>
        <dbReference type="ARBA" id="ARBA00022490"/>
    </source>
</evidence>
<dbReference type="Pfam" id="PF13086">
    <property type="entry name" value="AAA_11"/>
    <property type="match status" value="1"/>
</dbReference>
<dbReference type="InterPro" id="IPR040812">
    <property type="entry name" value="UPF1_1B_dom"/>
</dbReference>
<feature type="region of interest" description="C3H" evidence="11">
    <location>
        <begin position="75"/>
        <end position="107"/>
    </location>
</feature>
<evidence type="ECO:0000256" key="10">
    <source>
        <dbReference type="ARBA" id="ARBA00022840"/>
    </source>
</evidence>
<dbReference type="CDD" id="cd18039">
    <property type="entry name" value="DEXXQc_UPF1"/>
    <property type="match status" value="1"/>
</dbReference>
<evidence type="ECO:0000313" key="14">
    <source>
        <dbReference type="Proteomes" id="UP000695022"/>
    </source>
</evidence>
<protein>
    <submittedName>
        <fullName evidence="15">LOW QUALITY PROTEIN: regulator of nonsense transcripts 1-like</fullName>
    </submittedName>
</protein>
<keyword evidence="6 11" id="KW-0863">Zinc-finger</keyword>
<evidence type="ECO:0000313" key="15">
    <source>
        <dbReference type="RefSeq" id="XP_014669288.1"/>
    </source>
</evidence>
<keyword evidence="3" id="KW-0963">Cytoplasm</keyword>
<evidence type="ECO:0000256" key="9">
    <source>
        <dbReference type="ARBA" id="ARBA00022833"/>
    </source>
</evidence>
<keyword evidence="9 11" id="KW-0862">Zinc</keyword>
<feature type="domain" description="Upf1" evidence="13">
    <location>
        <begin position="67"/>
        <end position="224"/>
    </location>
</feature>
<feature type="compositionally biased region" description="Polar residues" evidence="12">
    <location>
        <begin position="944"/>
        <end position="995"/>
    </location>
</feature>
<dbReference type="Pfam" id="PF13087">
    <property type="entry name" value="AAA_12"/>
    <property type="match status" value="1"/>
</dbReference>
<dbReference type="Gene3D" id="3.40.50.300">
    <property type="entry name" value="P-loop containing nucleotide triphosphate hydrolases"/>
    <property type="match status" value="2"/>
</dbReference>
<dbReference type="InterPro" id="IPR045055">
    <property type="entry name" value="DNA2/NAM7-like"/>
</dbReference>
<dbReference type="InterPro" id="IPR041677">
    <property type="entry name" value="DNA2/NAM7_AAA_11"/>
</dbReference>
<keyword evidence="4 11" id="KW-0479">Metal-binding</keyword>
<keyword evidence="7" id="KW-0378">Hydrolase</keyword>
<evidence type="ECO:0000256" key="12">
    <source>
        <dbReference type="SAM" id="MobiDB-lite"/>
    </source>
</evidence>
<dbReference type="CDD" id="cd21400">
    <property type="entry name" value="ZBD_UPF1-like"/>
    <property type="match status" value="1"/>
</dbReference>
<feature type="region of interest" description="Disordered" evidence="12">
    <location>
        <begin position="908"/>
        <end position="999"/>
    </location>
</feature>
<dbReference type="InterPro" id="IPR047187">
    <property type="entry name" value="SF1_C_Upf1"/>
</dbReference>
<evidence type="ECO:0000256" key="1">
    <source>
        <dbReference type="ARBA" id="ARBA00004496"/>
    </source>
</evidence>
<dbReference type="Proteomes" id="UP000695022">
    <property type="component" value="Unplaced"/>
</dbReference>
<accession>A0ABM1EAR7</accession>
<organism evidence="14 15">
    <name type="scientific">Priapulus caudatus</name>
    <name type="common">Priapulid worm</name>
    <dbReference type="NCBI Taxonomy" id="37621"/>
    <lineage>
        <taxon>Eukaryota</taxon>
        <taxon>Metazoa</taxon>
        <taxon>Ecdysozoa</taxon>
        <taxon>Scalidophora</taxon>
        <taxon>Priapulida</taxon>
        <taxon>Priapulimorpha</taxon>
        <taxon>Priapulimorphida</taxon>
        <taxon>Priapulidae</taxon>
        <taxon>Priapulus</taxon>
    </lineage>
</organism>
<gene>
    <name evidence="15" type="primary">LOC106810443</name>
</gene>
<feature type="compositionally biased region" description="Low complexity" evidence="12">
    <location>
        <begin position="908"/>
        <end position="928"/>
    </location>
</feature>
<feature type="region of interest" description="CC/SHH/C" evidence="11">
    <location>
        <begin position="89"/>
        <end position="117"/>
    </location>
</feature>
<dbReference type="SUPFAM" id="SSF52540">
    <property type="entry name" value="P-loop containing nucleoside triphosphate hydrolases"/>
    <property type="match status" value="1"/>
</dbReference>
<keyword evidence="8" id="KW-0347">Helicase</keyword>
<keyword evidence="10" id="KW-0067">ATP-binding</keyword>
<keyword evidence="14" id="KW-1185">Reference proteome</keyword>
<reference evidence="15" key="1">
    <citation type="submission" date="2025-08" db="UniProtKB">
        <authorList>
            <consortium name="RefSeq"/>
        </authorList>
    </citation>
    <scope>IDENTIFICATION</scope>
</reference>
<evidence type="ECO:0000256" key="2">
    <source>
        <dbReference type="ARBA" id="ARBA00007913"/>
    </source>
</evidence>
<feature type="region of interest" description="C4" evidence="11">
    <location>
        <begin position="135"/>
        <end position="165"/>
    </location>
</feature>
<dbReference type="CDD" id="cd21407">
    <property type="entry name" value="1B_UPF1-like"/>
    <property type="match status" value="1"/>
</dbReference>
<comment type="subcellular location">
    <subcellularLocation>
        <location evidence="1">Cytoplasm</location>
    </subcellularLocation>
</comment>